<sequence>MINFTICNAFIIKSTRFLPTIYTVHMTRVSIYPASILELNETIGEFSINNCIDPVNFDGAHYFKAIEIGVPMYKFGMPERNFHFKRIDSERTGCLSLSNLEIHETIHFGPHIAKLEFYDVTVSEMNYIIINENFKTIQIIACKGHFIIPGIFSDRESHAIYIADYICYLKITKTKKGSFDIFLDSFKFDKLVIEMNINTAEFNQVTIAESLLINSQRCKNLVLNSFMGRLFIPNIASFNELKLFNLQKLYMSYKVAFPIEQASAMQNTPMSGDQNINVLDSSTKIHIPIIKNNHFENIFVSKCSFPINIANVLRNVITNVCLFPVVSESEFYLTNHNSKKLSKLKLVNNRVCGIWQLESDVRFLSLVGITSDEDSKL</sequence>
<evidence type="ECO:0000313" key="1">
    <source>
        <dbReference type="EMBL" id="ELQ73987.1"/>
    </source>
</evidence>
<dbReference type="Proteomes" id="UP000011185">
    <property type="component" value="Unassembled WGS sequence"/>
</dbReference>
<accession>L7JTA1</accession>
<dbReference type="AlphaFoldDB" id="L7JTA1"/>
<organism evidence="1 2">
    <name type="scientific">Trachipleistophora hominis</name>
    <name type="common">Microsporidian parasite</name>
    <dbReference type="NCBI Taxonomy" id="72359"/>
    <lineage>
        <taxon>Eukaryota</taxon>
        <taxon>Fungi</taxon>
        <taxon>Fungi incertae sedis</taxon>
        <taxon>Microsporidia</taxon>
        <taxon>Pleistophoridae</taxon>
        <taxon>Trachipleistophora</taxon>
    </lineage>
</organism>
<name>L7JTA1_TRAHO</name>
<dbReference type="VEuPathDB" id="MicrosporidiaDB:THOM_3102"/>
<dbReference type="InParanoid" id="L7JTA1"/>
<keyword evidence="2" id="KW-1185">Reference proteome</keyword>
<dbReference type="HOGENOM" id="CLU_734005_0_0_1"/>
<protein>
    <submittedName>
        <fullName evidence="1">Putative LRR containing protein</fullName>
    </submittedName>
</protein>
<evidence type="ECO:0000313" key="2">
    <source>
        <dbReference type="Proteomes" id="UP000011185"/>
    </source>
</evidence>
<gene>
    <name evidence="1" type="ORF">THOM_3102</name>
</gene>
<proteinExistence type="predicted"/>
<reference evidence="1 2" key="1">
    <citation type="journal article" date="2012" name="PLoS Pathog.">
        <title>The genome of the obligate intracellular parasite Trachipleistophora hominis: new insights into microsporidian genome dynamics and reductive evolution.</title>
        <authorList>
            <person name="Heinz E."/>
            <person name="Williams T.A."/>
            <person name="Nakjang S."/>
            <person name="Noel C.J."/>
            <person name="Swan D.C."/>
            <person name="Goldberg A.V."/>
            <person name="Harris S.R."/>
            <person name="Weinmaier T."/>
            <person name="Markert S."/>
            <person name="Becher D."/>
            <person name="Bernhardt J."/>
            <person name="Dagan T."/>
            <person name="Hacker C."/>
            <person name="Lucocq J.M."/>
            <person name="Schweder T."/>
            <person name="Rattei T."/>
            <person name="Hall N."/>
            <person name="Hirt R.P."/>
            <person name="Embley T.M."/>
        </authorList>
    </citation>
    <scope>NUCLEOTIDE SEQUENCE [LARGE SCALE GENOMIC DNA]</scope>
</reference>
<dbReference type="EMBL" id="JH994093">
    <property type="protein sequence ID" value="ELQ73987.1"/>
    <property type="molecule type" value="Genomic_DNA"/>
</dbReference>